<dbReference type="InterPro" id="IPR029063">
    <property type="entry name" value="SAM-dependent_MTases_sf"/>
</dbReference>
<proteinExistence type="predicted"/>
<dbReference type="Pfam" id="PF13649">
    <property type="entry name" value="Methyltransf_25"/>
    <property type="match status" value="1"/>
</dbReference>
<dbReference type="AlphaFoldDB" id="A0A8G0ZXM7"/>
<dbReference type="RefSeq" id="WP_220662831.1">
    <property type="nucleotide sequence ID" value="NZ_CP069370.1"/>
</dbReference>
<dbReference type="KEGG" id="nsm:JO391_03580"/>
<dbReference type="Gene3D" id="3.40.50.150">
    <property type="entry name" value="Vaccinia Virus protein VP39"/>
    <property type="match status" value="1"/>
</dbReference>
<sequence length="191" mass="20379">MSTGLPLFFRQLLRGPQAISAVAPSSPALARAMAAPLVRGMKVAEFGPGTGALTAGILARIPAQDVTLFEMNVEFAAHLAATLPGVTVHNAPAQEIGRLGGHDFDAVVSGLPLLSMPERLREEIYAAAFDALKPGGFVVQFTYGPRAPMPTDLCERLGLVVATGPRIWLNLPPARVYIYSRRADGMRRYAN</sequence>
<dbReference type="GO" id="GO:0032259">
    <property type="term" value="P:methylation"/>
    <property type="evidence" value="ECO:0007669"/>
    <property type="project" value="UniProtKB-KW"/>
</dbReference>
<dbReference type="InterPro" id="IPR041698">
    <property type="entry name" value="Methyltransf_25"/>
</dbReference>
<evidence type="ECO:0000313" key="2">
    <source>
        <dbReference type="EMBL" id="QYZ70613.1"/>
    </source>
</evidence>
<accession>A0A8G0ZXM7</accession>
<dbReference type="SUPFAM" id="SSF53335">
    <property type="entry name" value="S-adenosyl-L-methionine-dependent methyltransferases"/>
    <property type="match status" value="1"/>
</dbReference>
<keyword evidence="2" id="KW-0489">Methyltransferase</keyword>
<evidence type="ECO:0000313" key="3">
    <source>
        <dbReference type="Proteomes" id="UP000826300"/>
    </source>
</evidence>
<feature type="domain" description="Methyltransferase" evidence="1">
    <location>
        <begin position="43"/>
        <end position="136"/>
    </location>
</feature>
<reference evidence="2" key="1">
    <citation type="submission" date="2021-02" db="EMBL/GenBank/DDBJ databases">
        <title>Rhodobacter shimadae sp. nov., an aerobic anoxygenic phototrophic bacterium isolated from a hot spring.</title>
        <authorList>
            <person name="Muramatsu S."/>
            <person name="Haruta S."/>
            <person name="Hirose S."/>
            <person name="Hanada S."/>
        </authorList>
    </citation>
    <scope>NUCLEOTIDE SEQUENCE</scope>
    <source>
        <strain evidence="2">N10</strain>
    </source>
</reference>
<evidence type="ECO:0000259" key="1">
    <source>
        <dbReference type="Pfam" id="PF13649"/>
    </source>
</evidence>
<keyword evidence="2" id="KW-0808">Transferase</keyword>
<protein>
    <submittedName>
        <fullName evidence="2">Methyltransferase domain-containing protein</fullName>
    </submittedName>
</protein>
<dbReference type="GO" id="GO:0008168">
    <property type="term" value="F:methyltransferase activity"/>
    <property type="evidence" value="ECO:0007669"/>
    <property type="project" value="UniProtKB-KW"/>
</dbReference>
<name>A0A8G0ZXM7_9RHOB</name>
<dbReference type="Proteomes" id="UP000826300">
    <property type="component" value="Chromosome"/>
</dbReference>
<gene>
    <name evidence="2" type="ORF">JO391_03580</name>
</gene>
<dbReference type="EMBL" id="CP069370">
    <property type="protein sequence ID" value="QYZ70613.1"/>
    <property type="molecule type" value="Genomic_DNA"/>
</dbReference>
<organism evidence="2 3">
    <name type="scientific">Neotabrizicola shimadae</name>
    <dbReference type="NCBI Taxonomy" id="2807096"/>
    <lineage>
        <taxon>Bacteria</taxon>
        <taxon>Pseudomonadati</taxon>
        <taxon>Pseudomonadota</taxon>
        <taxon>Alphaproteobacteria</taxon>
        <taxon>Rhodobacterales</taxon>
        <taxon>Paracoccaceae</taxon>
        <taxon>Neotabrizicola</taxon>
    </lineage>
</organism>
<keyword evidence="3" id="KW-1185">Reference proteome</keyword>
<dbReference type="CDD" id="cd02440">
    <property type="entry name" value="AdoMet_MTases"/>
    <property type="match status" value="1"/>
</dbReference>